<organism evidence="2 3">
    <name type="scientific">Handroanthus impetiginosus</name>
    <dbReference type="NCBI Taxonomy" id="429701"/>
    <lineage>
        <taxon>Eukaryota</taxon>
        <taxon>Viridiplantae</taxon>
        <taxon>Streptophyta</taxon>
        <taxon>Embryophyta</taxon>
        <taxon>Tracheophyta</taxon>
        <taxon>Spermatophyta</taxon>
        <taxon>Magnoliopsida</taxon>
        <taxon>eudicotyledons</taxon>
        <taxon>Gunneridae</taxon>
        <taxon>Pentapetalae</taxon>
        <taxon>asterids</taxon>
        <taxon>lamiids</taxon>
        <taxon>Lamiales</taxon>
        <taxon>Bignoniaceae</taxon>
        <taxon>Crescentiina</taxon>
        <taxon>Tabebuia alliance</taxon>
        <taxon>Handroanthus</taxon>
    </lineage>
</organism>
<keyword evidence="3" id="KW-1185">Reference proteome</keyword>
<comment type="caution">
    <text evidence="2">The sequence shown here is derived from an EMBL/GenBank/DDBJ whole genome shotgun (WGS) entry which is preliminary data.</text>
</comment>
<dbReference type="AlphaFoldDB" id="A0A2G9HK07"/>
<proteinExistence type="predicted"/>
<feature type="compositionally biased region" description="Basic and acidic residues" evidence="1">
    <location>
        <begin position="134"/>
        <end position="148"/>
    </location>
</feature>
<dbReference type="STRING" id="429701.A0A2G9HK07"/>
<feature type="compositionally biased region" description="Acidic residues" evidence="1">
    <location>
        <begin position="64"/>
        <end position="73"/>
    </location>
</feature>
<evidence type="ECO:0000256" key="1">
    <source>
        <dbReference type="SAM" id="MobiDB-lite"/>
    </source>
</evidence>
<dbReference type="GO" id="GO:0004725">
    <property type="term" value="F:protein tyrosine phosphatase activity"/>
    <property type="evidence" value="ECO:0007669"/>
    <property type="project" value="UniProtKB-EC"/>
</dbReference>
<evidence type="ECO:0000313" key="3">
    <source>
        <dbReference type="Proteomes" id="UP000231279"/>
    </source>
</evidence>
<reference evidence="3" key="1">
    <citation type="journal article" date="2018" name="Gigascience">
        <title>Genome assembly of the Pink Ipe (Handroanthus impetiginosus, Bignoniaceae), a highly valued, ecologically keystone Neotropical timber forest tree.</title>
        <authorList>
            <person name="Silva-Junior O.B."/>
            <person name="Grattapaglia D."/>
            <person name="Novaes E."/>
            <person name="Collevatti R.G."/>
        </authorList>
    </citation>
    <scope>NUCLEOTIDE SEQUENCE [LARGE SCALE GENOMIC DNA]</scope>
    <source>
        <strain evidence="3">cv. UFG-1</strain>
    </source>
</reference>
<dbReference type="OrthoDB" id="928194at2759"/>
<gene>
    <name evidence="2" type="ORF">CDL12_09475</name>
</gene>
<accession>A0A2G9HK07</accession>
<protein>
    <submittedName>
        <fullName evidence="2">Protein-tyrosine-phosphatase</fullName>
        <ecNumber evidence="2">3.1.3.48</ecNumber>
    </submittedName>
</protein>
<keyword evidence="2" id="KW-0378">Hydrolase</keyword>
<feature type="compositionally biased region" description="Acidic residues" evidence="1">
    <location>
        <begin position="82"/>
        <end position="98"/>
    </location>
</feature>
<dbReference type="EMBL" id="NKXS01001589">
    <property type="protein sequence ID" value="PIN17859.1"/>
    <property type="molecule type" value="Genomic_DNA"/>
</dbReference>
<feature type="region of interest" description="Disordered" evidence="1">
    <location>
        <begin position="64"/>
        <end position="174"/>
    </location>
</feature>
<evidence type="ECO:0000313" key="2">
    <source>
        <dbReference type="EMBL" id="PIN17859.1"/>
    </source>
</evidence>
<name>A0A2G9HK07_9LAMI</name>
<feature type="compositionally biased region" description="Basic and acidic residues" evidence="1">
    <location>
        <begin position="99"/>
        <end position="126"/>
    </location>
</feature>
<dbReference type="Proteomes" id="UP000231279">
    <property type="component" value="Unassembled WGS sequence"/>
</dbReference>
<sequence length="229" mass="27012">MRKCVRTGENRNKYLDGCTVGLMIFEFNPTSQELCLLNSDSTVATIVRAKDQEIKELKKRVAELEEGYNDGEEKEWKNEEKKDEEDEEIDEERIDDEDEKKKEKGEEDEQKEKKIEEGQDDKKGEKEDGENEEGNEKESEKKEERKDGDDDEERDHDVDNEYNNMNEENQTKYRADVNFDEQDYEAVCTLSFIVNGVQNRDKLIEKRKLKDFDSPLSIMSTKRAKQKNE</sequence>
<dbReference type="EC" id="3.1.3.48" evidence="2"/>
<feature type="compositionally biased region" description="Acidic residues" evidence="1">
    <location>
        <begin position="149"/>
        <end position="160"/>
    </location>
</feature>